<evidence type="ECO:0000256" key="2">
    <source>
        <dbReference type="ARBA" id="ARBA00004651"/>
    </source>
</evidence>
<dbReference type="EMBL" id="DVMJ01000055">
    <property type="protein sequence ID" value="HIU13745.1"/>
    <property type="molecule type" value="Genomic_DNA"/>
</dbReference>
<dbReference type="PIRSF" id="PIRSF006603">
    <property type="entry name" value="DinF"/>
    <property type="match status" value="1"/>
</dbReference>
<feature type="transmembrane region" description="Helical" evidence="13">
    <location>
        <begin position="166"/>
        <end position="187"/>
    </location>
</feature>
<dbReference type="InterPro" id="IPR050222">
    <property type="entry name" value="MATE_MdtK"/>
</dbReference>
<dbReference type="PANTHER" id="PTHR43298:SF2">
    <property type="entry name" value="FMN_FAD EXPORTER YEEO-RELATED"/>
    <property type="match status" value="1"/>
</dbReference>
<reference evidence="14" key="2">
    <citation type="journal article" date="2021" name="PeerJ">
        <title>Extensive microbial diversity within the chicken gut microbiome revealed by metagenomics and culture.</title>
        <authorList>
            <person name="Gilroy R."/>
            <person name="Ravi A."/>
            <person name="Getino M."/>
            <person name="Pursley I."/>
            <person name="Horton D.L."/>
            <person name="Alikhan N.F."/>
            <person name="Baker D."/>
            <person name="Gharbi K."/>
            <person name="Hall N."/>
            <person name="Watson M."/>
            <person name="Adriaenssens E.M."/>
            <person name="Foster-Nyarko E."/>
            <person name="Jarju S."/>
            <person name="Secka A."/>
            <person name="Antonio M."/>
            <person name="Oren A."/>
            <person name="Chaudhuri R.R."/>
            <person name="La Ragione R."/>
            <person name="Hildebrand F."/>
            <person name="Pallen M.J."/>
        </authorList>
    </citation>
    <scope>NUCLEOTIDE SEQUENCE</scope>
    <source>
        <strain evidence="14">CHK195-11698</strain>
    </source>
</reference>
<dbReference type="GO" id="GO:0006811">
    <property type="term" value="P:monoatomic ion transport"/>
    <property type="evidence" value="ECO:0007669"/>
    <property type="project" value="UniProtKB-KW"/>
</dbReference>
<feature type="transmembrane region" description="Helical" evidence="13">
    <location>
        <begin position="280"/>
        <end position="300"/>
    </location>
</feature>
<dbReference type="Proteomes" id="UP000824175">
    <property type="component" value="Unassembled WGS sequence"/>
</dbReference>
<dbReference type="GO" id="GO:0005886">
    <property type="term" value="C:plasma membrane"/>
    <property type="evidence" value="ECO:0007669"/>
    <property type="project" value="UniProtKB-SubCell"/>
</dbReference>
<evidence type="ECO:0000256" key="1">
    <source>
        <dbReference type="ARBA" id="ARBA00003408"/>
    </source>
</evidence>
<keyword evidence="8 13" id="KW-0812">Transmembrane</keyword>
<comment type="subcellular location">
    <subcellularLocation>
        <location evidence="2">Cell membrane</location>
        <topology evidence="2">Multi-pass membrane protein</topology>
    </subcellularLocation>
</comment>
<keyword evidence="9 13" id="KW-1133">Transmembrane helix</keyword>
<evidence type="ECO:0000256" key="9">
    <source>
        <dbReference type="ARBA" id="ARBA00022989"/>
    </source>
</evidence>
<feature type="transmembrane region" description="Helical" evidence="13">
    <location>
        <begin position="193"/>
        <end position="216"/>
    </location>
</feature>
<dbReference type="InterPro" id="IPR048279">
    <property type="entry name" value="MdtK-like"/>
</dbReference>
<dbReference type="CDD" id="cd13138">
    <property type="entry name" value="MATE_yoeA_like"/>
    <property type="match status" value="1"/>
</dbReference>
<keyword evidence="10" id="KW-0406">Ion transport</keyword>
<dbReference type="GO" id="GO:0042910">
    <property type="term" value="F:xenobiotic transmembrane transporter activity"/>
    <property type="evidence" value="ECO:0007669"/>
    <property type="project" value="InterPro"/>
</dbReference>
<evidence type="ECO:0000256" key="12">
    <source>
        <dbReference type="ARBA" id="ARBA00031636"/>
    </source>
</evidence>
<dbReference type="PANTHER" id="PTHR43298">
    <property type="entry name" value="MULTIDRUG RESISTANCE PROTEIN NORM-RELATED"/>
    <property type="match status" value="1"/>
</dbReference>
<feature type="transmembrane region" description="Helical" evidence="13">
    <location>
        <begin position="419"/>
        <end position="439"/>
    </location>
</feature>
<keyword evidence="11 13" id="KW-0472">Membrane</keyword>
<evidence type="ECO:0000313" key="15">
    <source>
        <dbReference type="Proteomes" id="UP000824175"/>
    </source>
</evidence>
<feature type="transmembrane region" description="Helical" evidence="13">
    <location>
        <begin position="390"/>
        <end position="413"/>
    </location>
</feature>
<evidence type="ECO:0000256" key="7">
    <source>
        <dbReference type="ARBA" id="ARBA00022475"/>
    </source>
</evidence>
<dbReference type="GO" id="GO:0015297">
    <property type="term" value="F:antiporter activity"/>
    <property type="evidence" value="ECO:0007669"/>
    <property type="project" value="UniProtKB-KW"/>
</dbReference>
<organism evidence="14 15">
    <name type="scientific">Candidatus Fimiplasma intestinipullorum</name>
    <dbReference type="NCBI Taxonomy" id="2840825"/>
    <lineage>
        <taxon>Bacteria</taxon>
        <taxon>Bacillati</taxon>
        <taxon>Bacillota</taxon>
        <taxon>Clostridia</taxon>
        <taxon>Eubacteriales</taxon>
        <taxon>Candidatus Fimiplasma</taxon>
    </lineage>
</organism>
<feature type="transmembrane region" description="Helical" evidence="13">
    <location>
        <begin position="321"/>
        <end position="347"/>
    </location>
</feature>
<feature type="transmembrane region" description="Helical" evidence="13">
    <location>
        <begin position="359"/>
        <end position="378"/>
    </location>
</feature>
<feature type="transmembrane region" description="Helical" evidence="13">
    <location>
        <begin position="250"/>
        <end position="274"/>
    </location>
</feature>
<comment type="caution">
    <text evidence="14">The sequence shown here is derived from an EMBL/GenBank/DDBJ whole genome shotgun (WGS) entry which is preliminary data.</text>
</comment>
<evidence type="ECO:0000256" key="11">
    <source>
        <dbReference type="ARBA" id="ARBA00023136"/>
    </source>
</evidence>
<keyword evidence="5" id="KW-0813">Transport</keyword>
<reference evidence="14" key="1">
    <citation type="submission" date="2020-10" db="EMBL/GenBank/DDBJ databases">
        <authorList>
            <person name="Gilroy R."/>
        </authorList>
    </citation>
    <scope>NUCLEOTIDE SEQUENCE</scope>
    <source>
        <strain evidence="14">CHK195-11698</strain>
    </source>
</reference>
<feature type="transmembrane region" description="Helical" evidence="13">
    <location>
        <begin position="95"/>
        <end position="116"/>
    </location>
</feature>
<dbReference type="Pfam" id="PF01554">
    <property type="entry name" value="MatE"/>
    <property type="match status" value="2"/>
</dbReference>
<accession>A0A9D1HN57</accession>
<evidence type="ECO:0000256" key="10">
    <source>
        <dbReference type="ARBA" id="ARBA00023065"/>
    </source>
</evidence>
<comment type="function">
    <text evidence="1">Multidrug efflux pump.</text>
</comment>
<evidence type="ECO:0000256" key="8">
    <source>
        <dbReference type="ARBA" id="ARBA00022692"/>
    </source>
</evidence>
<evidence type="ECO:0000256" key="3">
    <source>
        <dbReference type="ARBA" id="ARBA00010199"/>
    </source>
</evidence>
<evidence type="ECO:0000256" key="5">
    <source>
        <dbReference type="ARBA" id="ARBA00022448"/>
    </source>
</evidence>
<comment type="similarity">
    <text evidence="3">Belongs to the multi antimicrobial extrusion (MATE) (TC 2.A.66.1) family.</text>
</comment>
<proteinExistence type="inferred from homology"/>
<dbReference type="NCBIfam" id="TIGR00797">
    <property type="entry name" value="matE"/>
    <property type="match status" value="1"/>
</dbReference>
<evidence type="ECO:0000256" key="13">
    <source>
        <dbReference type="SAM" id="Phobius"/>
    </source>
</evidence>
<evidence type="ECO:0000313" key="14">
    <source>
        <dbReference type="EMBL" id="HIU13745.1"/>
    </source>
</evidence>
<name>A0A9D1HN57_9FIRM</name>
<dbReference type="InterPro" id="IPR002528">
    <property type="entry name" value="MATE_fam"/>
</dbReference>
<protein>
    <recommendedName>
        <fullName evidence="4">Probable multidrug resistance protein NorM</fullName>
    </recommendedName>
    <alternativeName>
        <fullName evidence="12">Multidrug-efflux transporter</fullName>
    </alternativeName>
</protein>
<dbReference type="AlphaFoldDB" id="A0A9D1HN57"/>
<feature type="transmembrane region" description="Helical" evidence="13">
    <location>
        <begin position="59"/>
        <end position="83"/>
    </location>
</feature>
<gene>
    <name evidence="14" type="ORF">IAD15_06710</name>
</gene>
<evidence type="ECO:0000256" key="4">
    <source>
        <dbReference type="ARBA" id="ARBA00020268"/>
    </source>
</evidence>
<keyword evidence="6" id="KW-0050">Antiport</keyword>
<feature type="transmembrane region" description="Helical" evidence="13">
    <location>
        <begin position="136"/>
        <end position="154"/>
    </location>
</feature>
<sequence length="447" mass="48447">MAERTIVMTEGKPLGLILKFALPLMLGNVCQQLYTMVDTMIVGNGVGVEALASLGAADWLNWMVLSAITGFAQGFSILVSQHVGARNEAKIRQSVVMSCALSIGLVVVLTLAAHLLCEPVLGLLNTPENVIGGSITYLRVMFSGIFATMAYNLFSAILRAFGDSKTPLIAMLIGSVTNIGLDMLFVYAFGWGIFGAAIATVIAQCLAALFCLLYLLRWPVLKMQRQDLVFDRDMVTHLLRLGSPVAFQNAIISVGGLVVQYVVNGFGFLFVAGFTATNKLYGLLELAAVSYGYAVATYAGQNLGAGKIERIREGIRAAIKLFVGTSLVISLMMIFLGKPLVGLFVSAEATSRLEVIDIAYRYLFVMALFLSVLFLLHLYRNALQGMGNTLIPMISGLIELVMRIGAALLLPLWLGQNGIYLAEILAWIGAEVFLMVNYYRDLGSRLH</sequence>
<keyword evidence="7" id="KW-1003">Cell membrane</keyword>
<evidence type="ECO:0000256" key="6">
    <source>
        <dbReference type="ARBA" id="ARBA00022449"/>
    </source>
</evidence>